<dbReference type="EMBL" id="JPUA01000002">
    <property type="protein sequence ID" value="OWV31561.1"/>
    <property type="molecule type" value="Genomic_DNA"/>
</dbReference>
<dbReference type="CDD" id="cd08490">
    <property type="entry name" value="PBP2_NikA_DppA_OppA_like_3"/>
    <property type="match status" value="1"/>
</dbReference>
<dbReference type="Gene3D" id="3.40.190.10">
    <property type="entry name" value="Periplasmic binding protein-like II"/>
    <property type="match status" value="1"/>
</dbReference>
<dbReference type="SUPFAM" id="SSF53850">
    <property type="entry name" value="Periplasmic binding protein-like II"/>
    <property type="match status" value="1"/>
</dbReference>
<comment type="caution">
    <text evidence="3">The sequence shown here is derived from an EMBL/GenBank/DDBJ whole genome shotgun (WGS) entry which is preliminary data.</text>
</comment>
<feature type="signal peptide" evidence="1">
    <location>
        <begin position="1"/>
        <end position="21"/>
    </location>
</feature>
<dbReference type="RefSeq" id="WP_088698392.1">
    <property type="nucleotide sequence ID" value="NZ_JPUA01000002.1"/>
</dbReference>
<dbReference type="AlphaFoldDB" id="A0A246S531"/>
<feature type="domain" description="Solute-binding protein family 5" evidence="2">
    <location>
        <begin position="79"/>
        <end position="413"/>
    </location>
</feature>
<dbReference type="GO" id="GO:0043190">
    <property type="term" value="C:ATP-binding cassette (ABC) transporter complex"/>
    <property type="evidence" value="ECO:0007669"/>
    <property type="project" value="InterPro"/>
</dbReference>
<sequence length="504" mass="54086">MLRRSLRLSLPVALATPLLLAGCFDEQRESTSSEAGERISVAMLQPPRSGLTPLSDDAFKLSRWSTAETLIRLDASSDPQPFLATEWEQLEANTWRFVIRDDVAFHDGTPLTASDVVNSLTAATQAAPKPRILDGVNMTIEADGDNAVIVRTEKADPLIPNRLSSPQLAILAASAYGEDGRVNPIEAGTGPFVLKEINGTTSARLDRFDGYWGEPAAVAGIDADYVPDGTARAASLRTGAADVVEAIPVSQVALLDPELVFEVPMPRTNTLYLNTESGPMSDPGLRAAAREAIDRPAIVNTVYEGRADIAEGLLGPALAWASDYRSPIEDRTAPTDPNGTEITLATFTDRAELPEVAVLLEQQLTQAGFSVNQEVREYAHIEADALAGEFDAFILSRATVLDSGDPVAYMFSDFACEGSFNIAQLCDPAVDEALAKAAVLPTGDERRQAIIAAEAAILRTDAAIPMLHERVIQGESARVTNAERDPRERMLITEKTSIDADSDS</sequence>
<evidence type="ECO:0000313" key="4">
    <source>
        <dbReference type="Proteomes" id="UP000197334"/>
    </source>
</evidence>
<evidence type="ECO:0000259" key="2">
    <source>
        <dbReference type="Pfam" id="PF00496"/>
    </source>
</evidence>
<reference evidence="3 4" key="1">
    <citation type="submission" date="2014-08" db="EMBL/GenBank/DDBJ databases">
        <title>Draft genome sequence of a novel L-asparaginase producing marine bacterium, Halomonas campaniensis.</title>
        <authorList>
            <person name="Sundarakrishnan B."/>
            <person name="Moushumi Priya A."/>
            <person name="Raman G."/>
            <person name="Sakthivel N."/>
            <person name="Park S."/>
            <person name="Jayachandran S."/>
        </authorList>
    </citation>
    <scope>NUCLEOTIDE SEQUENCE [LARGE SCALE GENOMIC DNA]</scope>
    <source>
        <strain evidence="3 4">SK03</strain>
    </source>
</reference>
<keyword evidence="1" id="KW-0732">Signal</keyword>
<evidence type="ECO:0000313" key="3">
    <source>
        <dbReference type="EMBL" id="OWV31561.1"/>
    </source>
</evidence>
<dbReference type="PROSITE" id="PS51257">
    <property type="entry name" value="PROKAR_LIPOPROTEIN"/>
    <property type="match status" value="1"/>
</dbReference>
<proteinExistence type="predicted"/>
<dbReference type="Pfam" id="PF00496">
    <property type="entry name" value="SBP_bac_5"/>
    <property type="match status" value="1"/>
</dbReference>
<evidence type="ECO:0000256" key="1">
    <source>
        <dbReference type="SAM" id="SignalP"/>
    </source>
</evidence>
<name>A0A246S531_9GAMM</name>
<dbReference type="STRING" id="213554.FF32_09075"/>
<dbReference type="GO" id="GO:1904680">
    <property type="term" value="F:peptide transmembrane transporter activity"/>
    <property type="evidence" value="ECO:0007669"/>
    <property type="project" value="TreeGrafter"/>
</dbReference>
<gene>
    <name evidence="3" type="ORF">JI62_01075</name>
</gene>
<dbReference type="InterPro" id="IPR000914">
    <property type="entry name" value="SBP_5_dom"/>
</dbReference>
<dbReference type="PIRSF" id="PIRSF002741">
    <property type="entry name" value="MppA"/>
    <property type="match status" value="1"/>
</dbReference>
<accession>A0A246S531</accession>
<dbReference type="Proteomes" id="UP000197334">
    <property type="component" value="Unassembled WGS sequence"/>
</dbReference>
<feature type="chain" id="PRO_5012851724" evidence="1">
    <location>
        <begin position="22"/>
        <end position="504"/>
    </location>
</feature>
<dbReference type="PANTHER" id="PTHR30290">
    <property type="entry name" value="PERIPLASMIC BINDING COMPONENT OF ABC TRANSPORTER"/>
    <property type="match status" value="1"/>
</dbReference>
<dbReference type="Gene3D" id="3.10.105.10">
    <property type="entry name" value="Dipeptide-binding Protein, Domain 3"/>
    <property type="match status" value="1"/>
</dbReference>
<organism evidence="3 4">
    <name type="scientific">Halomonas campaniensis</name>
    <dbReference type="NCBI Taxonomy" id="213554"/>
    <lineage>
        <taxon>Bacteria</taxon>
        <taxon>Pseudomonadati</taxon>
        <taxon>Pseudomonadota</taxon>
        <taxon>Gammaproteobacteria</taxon>
        <taxon>Oceanospirillales</taxon>
        <taxon>Halomonadaceae</taxon>
        <taxon>Halomonas</taxon>
    </lineage>
</organism>
<dbReference type="PANTHER" id="PTHR30290:SF65">
    <property type="entry name" value="MONOACYL PHOSPHATIDYLINOSITOL TETRAMANNOSIDE-BINDING PROTEIN LPQW-RELATED"/>
    <property type="match status" value="1"/>
</dbReference>
<protein>
    <submittedName>
        <fullName evidence="3">ABC transporter substrate-binding protein</fullName>
    </submittedName>
</protein>
<dbReference type="GO" id="GO:0015833">
    <property type="term" value="P:peptide transport"/>
    <property type="evidence" value="ECO:0007669"/>
    <property type="project" value="TreeGrafter"/>
</dbReference>
<dbReference type="InterPro" id="IPR039424">
    <property type="entry name" value="SBP_5"/>
</dbReference>
<dbReference type="OrthoDB" id="9801912at2"/>
<keyword evidence="4" id="KW-1185">Reference proteome</keyword>
<dbReference type="GO" id="GO:0030288">
    <property type="term" value="C:outer membrane-bounded periplasmic space"/>
    <property type="evidence" value="ECO:0007669"/>
    <property type="project" value="UniProtKB-ARBA"/>
</dbReference>
<dbReference type="InterPro" id="IPR030678">
    <property type="entry name" value="Peptide/Ni-bd"/>
</dbReference>